<sequence length="391" mass="42986">MAGDIATYQLGLKIVSLCILWYIVSSLNNIVGKLILSDFPYPMTVSLVQLISITVYSLPILKVWNIPKLDRSIPVKYWVKTLVPLAMGKVLASVSAHISIWKVPVSYAHTVKATMPLFVVVLSRVILKESQTKKVYMSLTPIIGGVVIATLTELSFNITGLLSALSATMCFALLNIFSKKCLKETGMNHIRLLFVLAAIALAVLAPIWFFVDFPQIWEDSSLLHSSHSQRLVALLVIDGFCNFAQNLVAFTIIALVSPLSYAVANATKRIAIISFSLLTFRNPVSSTNIVGMGMAIFGVLLYNKAKYDQNRAKKREAILPYVRSEANLNGGFVGGMNNGYMPHTLPERTTSLLLQNSFVEERLNGGSAYYGGQSENFAQFNTVNYGGMRVA</sequence>
<dbReference type="InterPro" id="IPR037185">
    <property type="entry name" value="EmrE-like"/>
</dbReference>
<feature type="transmembrane region" description="Helical" evidence="5">
    <location>
        <begin position="82"/>
        <end position="101"/>
    </location>
</feature>
<organism evidence="7 8">
    <name type="scientific">Ridgeia piscesae</name>
    <name type="common">Tubeworm</name>
    <dbReference type="NCBI Taxonomy" id="27915"/>
    <lineage>
        <taxon>Eukaryota</taxon>
        <taxon>Metazoa</taxon>
        <taxon>Spiralia</taxon>
        <taxon>Lophotrochozoa</taxon>
        <taxon>Annelida</taxon>
        <taxon>Polychaeta</taxon>
        <taxon>Sedentaria</taxon>
        <taxon>Canalipalpata</taxon>
        <taxon>Sabellida</taxon>
        <taxon>Siboglinidae</taxon>
        <taxon>Ridgeia</taxon>
    </lineage>
</organism>
<proteinExistence type="predicted"/>
<feature type="transmembrane region" description="Helical" evidence="5">
    <location>
        <begin position="190"/>
        <end position="211"/>
    </location>
</feature>
<evidence type="ECO:0000256" key="1">
    <source>
        <dbReference type="ARBA" id="ARBA00004141"/>
    </source>
</evidence>
<dbReference type="EMBL" id="JAODUO010000002">
    <property type="protein sequence ID" value="KAK2194072.1"/>
    <property type="molecule type" value="Genomic_DNA"/>
</dbReference>
<feature type="transmembrane region" description="Helical" evidence="5">
    <location>
        <begin position="12"/>
        <end position="31"/>
    </location>
</feature>
<dbReference type="InterPro" id="IPR004853">
    <property type="entry name" value="Sugar_P_trans_dom"/>
</dbReference>
<gene>
    <name evidence="7" type="ORF">NP493_2g00032</name>
</gene>
<name>A0AAD9PGD3_RIDPI</name>
<feature type="transmembrane region" description="Helical" evidence="5">
    <location>
        <begin position="158"/>
        <end position="178"/>
    </location>
</feature>
<dbReference type="Proteomes" id="UP001209878">
    <property type="component" value="Unassembled WGS sequence"/>
</dbReference>
<keyword evidence="3 5" id="KW-1133">Transmembrane helix</keyword>
<dbReference type="Pfam" id="PF03151">
    <property type="entry name" value="TPT"/>
    <property type="match status" value="1"/>
</dbReference>
<reference evidence="7" key="1">
    <citation type="journal article" date="2023" name="Mol. Biol. Evol.">
        <title>Third-Generation Sequencing Reveals the Adaptive Role of the Epigenome in Three Deep-Sea Polychaetes.</title>
        <authorList>
            <person name="Perez M."/>
            <person name="Aroh O."/>
            <person name="Sun Y."/>
            <person name="Lan Y."/>
            <person name="Juniper S.K."/>
            <person name="Young C.R."/>
            <person name="Angers B."/>
            <person name="Qian P.Y."/>
        </authorList>
    </citation>
    <scope>NUCLEOTIDE SEQUENCE</scope>
    <source>
        <strain evidence="7">R07B-5</strain>
    </source>
</reference>
<comment type="subcellular location">
    <subcellularLocation>
        <location evidence="1">Membrane</location>
        <topology evidence="1">Multi-pass membrane protein</topology>
    </subcellularLocation>
</comment>
<protein>
    <recommendedName>
        <fullName evidence="6">Sugar phosphate transporter domain-containing protein</fullName>
    </recommendedName>
</protein>
<keyword evidence="4 5" id="KW-0472">Membrane</keyword>
<keyword evidence="8" id="KW-1185">Reference proteome</keyword>
<feature type="transmembrane region" description="Helical" evidence="5">
    <location>
        <begin position="134"/>
        <end position="152"/>
    </location>
</feature>
<evidence type="ECO:0000256" key="2">
    <source>
        <dbReference type="ARBA" id="ARBA00022692"/>
    </source>
</evidence>
<feature type="transmembrane region" description="Helical" evidence="5">
    <location>
        <begin position="286"/>
        <end position="305"/>
    </location>
</feature>
<evidence type="ECO:0000256" key="5">
    <source>
        <dbReference type="SAM" id="Phobius"/>
    </source>
</evidence>
<dbReference type="GO" id="GO:0016020">
    <property type="term" value="C:membrane"/>
    <property type="evidence" value="ECO:0007669"/>
    <property type="project" value="UniProtKB-SubCell"/>
</dbReference>
<evidence type="ECO:0000256" key="4">
    <source>
        <dbReference type="ARBA" id="ARBA00023136"/>
    </source>
</evidence>
<accession>A0AAD9PGD3</accession>
<feature type="transmembrane region" description="Helical" evidence="5">
    <location>
        <begin position="107"/>
        <end position="127"/>
    </location>
</feature>
<dbReference type="AlphaFoldDB" id="A0AAD9PGD3"/>
<feature type="transmembrane region" description="Helical" evidence="5">
    <location>
        <begin position="43"/>
        <end position="61"/>
    </location>
</feature>
<dbReference type="SUPFAM" id="SSF103481">
    <property type="entry name" value="Multidrug resistance efflux transporter EmrE"/>
    <property type="match status" value="1"/>
</dbReference>
<dbReference type="InterPro" id="IPR050186">
    <property type="entry name" value="TPT_transporter"/>
</dbReference>
<evidence type="ECO:0000256" key="3">
    <source>
        <dbReference type="ARBA" id="ARBA00022989"/>
    </source>
</evidence>
<feature type="domain" description="Sugar phosphate transporter" evidence="6">
    <location>
        <begin position="13"/>
        <end position="303"/>
    </location>
</feature>
<keyword evidence="2 5" id="KW-0812">Transmembrane</keyword>
<evidence type="ECO:0000313" key="8">
    <source>
        <dbReference type="Proteomes" id="UP001209878"/>
    </source>
</evidence>
<evidence type="ECO:0000313" key="7">
    <source>
        <dbReference type="EMBL" id="KAK2194072.1"/>
    </source>
</evidence>
<dbReference type="PANTHER" id="PTHR11132">
    <property type="entry name" value="SOLUTE CARRIER FAMILY 35"/>
    <property type="match status" value="1"/>
</dbReference>
<comment type="caution">
    <text evidence="7">The sequence shown here is derived from an EMBL/GenBank/DDBJ whole genome shotgun (WGS) entry which is preliminary data.</text>
</comment>
<evidence type="ECO:0000259" key="6">
    <source>
        <dbReference type="Pfam" id="PF03151"/>
    </source>
</evidence>